<keyword evidence="3" id="KW-1185">Reference proteome</keyword>
<dbReference type="Pfam" id="PF05050">
    <property type="entry name" value="Methyltransf_21"/>
    <property type="match status" value="1"/>
</dbReference>
<evidence type="ECO:0000313" key="2">
    <source>
        <dbReference type="EMBL" id="NIA69014.1"/>
    </source>
</evidence>
<dbReference type="InterPro" id="IPR006342">
    <property type="entry name" value="FkbM_mtfrase"/>
</dbReference>
<dbReference type="EMBL" id="JAAQPH010000007">
    <property type="protein sequence ID" value="NIA69014.1"/>
    <property type="molecule type" value="Genomic_DNA"/>
</dbReference>
<dbReference type="RefSeq" id="WP_167224209.1">
    <property type="nucleotide sequence ID" value="NZ_JAAQPH010000007.1"/>
</dbReference>
<dbReference type="GO" id="GO:0008168">
    <property type="term" value="F:methyltransferase activity"/>
    <property type="evidence" value="ECO:0007669"/>
    <property type="project" value="UniProtKB-KW"/>
</dbReference>
<proteinExistence type="predicted"/>
<dbReference type="InterPro" id="IPR026913">
    <property type="entry name" value="METTL24"/>
</dbReference>
<sequence>MPVDLIQPDWVCYAGGVGEDITFDREMIERFGCRVFAFDPTPRAAAHVEQHAEGLGNFRFLPVGLWSEDTVLRFYAPRDPAHVSHSIVNLQETDAYFEAPCRTVSSLMSELGHNKIDLLKIDIEGAEHEVVRSMFAQGVFPTLLCMEIDQPAPLLAIASTVRRVRNAGYRLVSVDGWNFTFVQAEALPPGTA</sequence>
<dbReference type="InterPro" id="IPR029063">
    <property type="entry name" value="SAM-dependent_MTases_sf"/>
</dbReference>
<name>A0A967CCG5_9PROT</name>
<gene>
    <name evidence="2" type="ORF">HBA54_10470</name>
</gene>
<evidence type="ECO:0000259" key="1">
    <source>
        <dbReference type="Pfam" id="PF05050"/>
    </source>
</evidence>
<evidence type="ECO:0000313" key="3">
    <source>
        <dbReference type="Proteomes" id="UP000761264"/>
    </source>
</evidence>
<dbReference type="AlphaFoldDB" id="A0A967CCG5"/>
<dbReference type="Proteomes" id="UP000761264">
    <property type="component" value="Unassembled WGS sequence"/>
</dbReference>
<dbReference type="GO" id="GO:0032259">
    <property type="term" value="P:methylation"/>
    <property type="evidence" value="ECO:0007669"/>
    <property type="project" value="UniProtKB-KW"/>
</dbReference>
<dbReference type="PANTHER" id="PTHR32026:SF10">
    <property type="entry name" value="METHYLTRANSFERASE-LIKE PROTEIN 24-RELATED"/>
    <property type="match status" value="1"/>
</dbReference>
<keyword evidence="2" id="KW-0808">Transferase</keyword>
<reference evidence="2" key="1">
    <citation type="submission" date="2020-03" db="EMBL/GenBank/DDBJ databases">
        <title>Genome of Pelagibius litoralis DSM 21314T.</title>
        <authorList>
            <person name="Wang G."/>
        </authorList>
    </citation>
    <scope>NUCLEOTIDE SEQUENCE</scope>
    <source>
        <strain evidence="2">DSM 21314</strain>
    </source>
</reference>
<keyword evidence="2" id="KW-0489">Methyltransferase</keyword>
<dbReference type="Gene3D" id="3.40.50.150">
    <property type="entry name" value="Vaccinia Virus protein VP39"/>
    <property type="match status" value="1"/>
</dbReference>
<dbReference type="SUPFAM" id="SSF53335">
    <property type="entry name" value="S-adenosyl-L-methionine-dependent methyltransferases"/>
    <property type="match status" value="1"/>
</dbReference>
<accession>A0A967CCG5</accession>
<comment type="caution">
    <text evidence="2">The sequence shown here is derived from an EMBL/GenBank/DDBJ whole genome shotgun (WGS) entry which is preliminary data.</text>
</comment>
<protein>
    <submittedName>
        <fullName evidence="2">FkbM family methyltransferase</fullName>
    </submittedName>
</protein>
<organism evidence="2 3">
    <name type="scientific">Pelagibius litoralis</name>
    <dbReference type="NCBI Taxonomy" id="374515"/>
    <lineage>
        <taxon>Bacteria</taxon>
        <taxon>Pseudomonadati</taxon>
        <taxon>Pseudomonadota</taxon>
        <taxon>Alphaproteobacteria</taxon>
        <taxon>Rhodospirillales</taxon>
        <taxon>Rhodovibrionaceae</taxon>
        <taxon>Pelagibius</taxon>
    </lineage>
</organism>
<dbReference type="PANTHER" id="PTHR32026">
    <property type="entry name" value="METHYLTRANSFERASE-LIKE PROTEIN 24"/>
    <property type="match status" value="1"/>
</dbReference>
<dbReference type="NCBIfam" id="TIGR01444">
    <property type="entry name" value="fkbM_fam"/>
    <property type="match status" value="1"/>
</dbReference>
<feature type="domain" description="Methyltransferase FkbM" evidence="1">
    <location>
        <begin position="32"/>
        <end position="152"/>
    </location>
</feature>